<dbReference type="InterPro" id="IPR001810">
    <property type="entry name" value="F-box_dom"/>
</dbReference>
<dbReference type="SUPFAM" id="SSF81383">
    <property type="entry name" value="F-box domain"/>
    <property type="match status" value="1"/>
</dbReference>
<dbReference type="Gene3D" id="3.80.10.10">
    <property type="entry name" value="Ribonuclease Inhibitor"/>
    <property type="match status" value="1"/>
</dbReference>
<dbReference type="EnsemblMetazoa" id="AGAP011739-RA">
    <property type="protein sequence ID" value="AGAP011739-PA"/>
    <property type="gene ID" value="AGAP011739"/>
</dbReference>
<evidence type="ECO:0000313" key="2">
    <source>
        <dbReference type="Proteomes" id="UP000007062"/>
    </source>
</evidence>
<accession>A0A1S4H8D1</accession>
<reference evidence="1 2" key="2">
    <citation type="journal article" date="2004" name="Trends Parasitol.">
        <title>The Anopheles gambiae genome: an update.</title>
        <authorList>
            <person name="Mongin E."/>
            <person name="Louis C."/>
            <person name="Holt R.A."/>
            <person name="Birney E."/>
            <person name="Collins F.H."/>
        </authorList>
    </citation>
    <scope>NUCLEOTIDE SEQUENCE [LARGE SCALE GENOMIC DNA]</scope>
    <source>
        <strain evidence="1 2">PEST</strain>
    </source>
</reference>
<dbReference type="InterPro" id="IPR036047">
    <property type="entry name" value="F-box-like_dom_sf"/>
</dbReference>
<dbReference type="SUPFAM" id="SSF52047">
    <property type="entry name" value="RNI-like"/>
    <property type="match status" value="1"/>
</dbReference>
<reference evidence="1 2" key="1">
    <citation type="journal article" date="2002" name="Science">
        <title>The genome sequence of the malaria mosquito Anopheles gambiae.</title>
        <authorList>
            <person name="Holt R.A."/>
            <person name="Subramanian G.M."/>
            <person name="Halpern A."/>
            <person name="Sutton G.G."/>
            <person name="Charlab R."/>
            <person name="Nusskern D.R."/>
            <person name="Wincker P."/>
            <person name="Clark A.G."/>
            <person name="Ribeiro J.M."/>
            <person name="Wides R."/>
            <person name="Salzberg S.L."/>
            <person name="Loftus B."/>
            <person name="Yandell M."/>
            <person name="Majoros W.H."/>
            <person name="Rusch D.B."/>
            <person name="Lai Z."/>
            <person name="Kraft C.L."/>
            <person name="Abril J.F."/>
            <person name="Anthouard V."/>
            <person name="Arensburger P."/>
            <person name="Atkinson P.W."/>
            <person name="Baden H."/>
            <person name="de Berardinis V."/>
            <person name="Baldwin D."/>
            <person name="Benes V."/>
            <person name="Biedler J."/>
            <person name="Blass C."/>
            <person name="Bolanos R."/>
            <person name="Boscus D."/>
            <person name="Barnstead M."/>
            <person name="Cai S."/>
            <person name="Center A."/>
            <person name="Chaturverdi K."/>
            <person name="Christophides G.K."/>
            <person name="Chrystal M.A."/>
            <person name="Clamp M."/>
            <person name="Cravchik A."/>
            <person name="Curwen V."/>
            <person name="Dana A."/>
            <person name="Delcher A."/>
            <person name="Dew I."/>
            <person name="Evans C.A."/>
            <person name="Flanigan M."/>
            <person name="Grundschober-Freimoser A."/>
            <person name="Friedli L."/>
            <person name="Gu Z."/>
            <person name="Guan P."/>
            <person name="Guigo R."/>
            <person name="Hillenmeyer M.E."/>
            <person name="Hladun S.L."/>
            <person name="Hogan J.R."/>
            <person name="Hong Y.S."/>
            <person name="Hoover J."/>
            <person name="Jaillon O."/>
            <person name="Ke Z."/>
            <person name="Kodira C."/>
            <person name="Kokoza E."/>
            <person name="Koutsos A."/>
            <person name="Letunic I."/>
            <person name="Levitsky A."/>
            <person name="Liang Y."/>
            <person name="Lin J.J."/>
            <person name="Lobo N.F."/>
            <person name="Lopez J.R."/>
            <person name="Malek J.A."/>
            <person name="McIntosh T.C."/>
            <person name="Meister S."/>
            <person name="Miller J."/>
            <person name="Mobarry C."/>
            <person name="Mongin E."/>
            <person name="Murphy S.D."/>
            <person name="O'Brochta D.A."/>
            <person name="Pfannkoch C."/>
            <person name="Qi R."/>
            <person name="Regier M.A."/>
            <person name="Remington K."/>
            <person name="Shao H."/>
            <person name="Sharakhova M.V."/>
            <person name="Sitter C.D."/>
            <person name="Shetty J."/>
            <person name="Smith T.J."/>
            <person name="Strong R."/>
            <person name="Sun J."/>
            <person name="Thomasova D."/>
            <person name="Ton L.Q."/>
            <person name="Topalis P."/>
            <person name="Tu Z."/>
            <person name="Unger M.F."/>
            <person name="Walenz B."/>
            <person name="Wang A."/>
            <person name="Wang J."/>
            <person name="Wang M."/>
            <person name="Wang X."/>
            <person name="Woodford K.J."/>
            <person name="Wortman J.R."/>
            <person name="Wu M."/>
            <person name="Yao A."/>
            <person name="Zdobnov E.M."/>
            <person name="Zhang H."/>
            <person name="Zhao Q."/>
            <person name="Zhao S."/>
            <person name="Zhu S.C."/>
            <person name="Zhimulev I."/>
            <person name="Coluzzi M."/>
            <person name="della Torre A."/>
            <person name="Roth C.W."/>
            <person name="Louis C."/>
            <person name="Kalush F."/>
            <person name="Mural R.J."/>
            <person name="Myers E.W."/>
            <person name="Adams M.D."/>
            <person name="Smith H.O."/>
            <person name="Broder S."/>
            <person name="Gardner M.J."/>
            <person name="Fraser C.M."/>
            <person name="Birney E."/>
            <person name="Bork P."/>
            <person name="Brey P.T."/>
            <person name="Venter J.C."/>
            <person name="Weissenbach J."/>
            <person name="Kafatos F.C."/>
            <person name="Collins F.H."/>
            <person name="Hoffman S.L."/>
        </authorList>
    </citation>
    <scope>NUCLEOTIDE SEQUENCE [LARGE SCALE GENOMIC DNA]</scope>
    <source>
        <strain evidence="1 2">PEST</strain>
    </source>
</reference>
<dbReference type="InParanoid" id="A0A1S4H8D1"/>
<dbReference type="VEuPathDB" id="VectorBase:AGAMI1_014609"/>
<reference evidence="1" key="3">
    <citation type="submission" date="2020-05" db="UniProtKB">
        <authorList>
            <consortium name="EnsemblMetazoa"/>
        </authorList>
    </citation>
    <scope>IDENTIFICATION</scope>
    <source>
        <strain evidence="1">PEST</strain>
    </source>
</reference>
<protein>
    <submittedName>
        <fullName evidence="1">F-box domain-containing protein</fullName>
    </submittedName>
</protein>
<evidence type="ECO:0000313" key="1">
    <source>
        <dbReference type="EnsemblMetazoa" id="AGAP011739-PA"/>
    </source>
</evidence>
<dbReference type="AlphaFoldDB" id="A0A1S4H8D1"/>
<keyword evidence="2" id="KW-1185">Reference proteome</keyword>
<dbReference type="VEuPathDB" id="VectorBase:AGAP011739"/>
<dbReference type="Pfam" id="PF12937">
    <property type="entry name" value="F-box-like"/>
    <property type="match status" value="1"/>
</dbReference>
<dbReference type="PROSITE" id="PS50181">
    <property type="entry name" value="FBOX"/>
    <property type="match status" value="1"/>
</dbReference>
<organism evidence="1 2">
    <name type="scientific">Anopheles gambiae</name>
    <name type="common">African malaria mosquito</name>
    <dbReference type="NCBI Taxonomy" id="7165"/>
    <lineage>
        <taxon>Eukaryota</taxon>
        <taxon>Metazoa</taxon>
        <taxon>Ecdysozoa</taxon>
        <taxon>Arthropoda</taxon>
        <taxon>Hexapoda</taxon>
        <taxon>Insecta</taxon>
        <taxon>Pterygota</taxon>
        <taxon>Neoptera</taxon>
        <taxon>Endopterygota</taxon>
        <taxon>Diptera</taxon>
        <taxon>Nematocera</taxon>
        <taxon>Culicoidea</taxon>
        <taxon>Culicidae</taxon>
        <taxon>Anophelinae</taxon>
        <taxon>Anopheles</taxon>
    </lineage>
</organism>
<dbReference type="InterPro" id="IPR032675">
    <property type="entry name" value="LRR_dom_sf"/>
</dbReference>
<sequence>MDLPDAGSPFDKLPSELIFSIFDYLELKSLKAVSLTCHRLEQMFADYSACRFVLRIREERNSYVFLPPLIEIADKVEAATKLLNRTKRCYRRVHLDVQYQPTADSIEHMQAVLDKLFAVRLMQQLTVLKLDLPAVPEKLAVQLSDAVSMLDSLQELAISYKQRDNQSTFSQLYIVNRSLHKLVLNCVWPGRINCPNMQCLEVLANVDVWYMIGEQYALHGDAEPYWKLKHLKELFMATHLLYRALDHYLQKTETYKSVFCQQLTQLKKLRLFHSCLVTDKVLKAICESCVHLENLSFTSMYISNPDSFRYISNLTNLRQLSIESYISGLSFAGVRLPHLKTLLLGNVNIDWPSLAKVESIESLMIKLNVSQVVPACDLFAGHMRRLRLLWIKFDININHERYREIFAALSKLPALETLILHNVLRLDCLKEMVPIPRLTRLVVCDIFPKCISVSPADVAKRVPKVDRIEVPWINKVNKEMKQRFGCNAGFFH</sequence>
<dbReference type="Proteomes" id="UP000007062">
    <property type="component" value="Chromosome 3L"/>
</dbReference>
<dbReference type="Gene3D" id="1.20.1280.50">
    <property type="match status" value="1"/>
</dbReference>
<proteinExistence type="predicted"/>
<dbReference type="EMBL" id="AAAB01008986">
    <property type="status" value="NOT_ANNOTATED_CDS"/>
    <property type="molecule type" value="Genomic_DNA"/>
</dbReference>
<name>A0A1S4H8D1_ANOGA</name>